<evidence type="ECO:0000313" key="3">
    <source>
        <dbReference type="Proteomes" id="UP001368270"/>
    </source>
</evidence>
<protein>
    <submittedName>
        <fullName evidence="2">DUF983 domain-containing protein</fullName>
    </submittedName>
</protein>
<organism evidence="2 3">
    <name type="scientific">Cognatishimia coralii</name>
    <dbReference type="NCBI Taxonomy" id="3083254"/>
    <lineage>
        <taxon>Bacteria</taxon>
        <taxon>Pseudomonadati</taxon>
        <taxon>Pseudomonadota</taxon>
        <taxon>Alphaproteobacteria</taxon>
        <taxon>Rhodobacterales</taxon>
        <taxon>Paracoccaceae</taxon>
        <taxon>Cognatishimia</taxon>
    </lineage>
</organism>
<dbReference type="InterPro" id="IPR009325">
    <property type="entry name" value="DUF983"/>
</dbReference>
<keyword evidence="1" id="KW-1133">Transmembrane helix</keyword>
<dbReference type="EMBL" id="JBBGAZ010000011">
    <property type="protein sequence ID" value="MEJ5219731.1"/>
    <property type="molecule type" value="Genomic_DNA"/>
</dbReference>
<keyword evidence="3" id="KW-1185">Reference proteome</keyword>
<feature type="transmembrane region" description="Helical" evidence="1">
    <location>
        <begin position="62"/>
        <end position="81"/>
    </location>
</feature>
<proteinExistence type="predicted"/>
<gene>
    <name evidence="2" type="ORF">WG622_15850</name>
</gene>
<dbReference type="RefSeq" id="WP_339404480.1">
    <property type="nucleotide sequence ID" value="NZ_JBBGAZ010000011.1"/>
</dbReference>
<comment type="caution">
    <text evidence="2">The sequence shown here is derived from an EMBL/GenBank/DDBJ whole genome shotgun (WGS) entry which is preliminary data.</text>
</comment>
<dbReference type="Pfam" id="PF06170">
    <property type="entry name" value="DUF983"/>
    <property type="match status" value="1"/>
</dbReference>
<name>A0ABU8QJX1_9RHOB</name>
<dbReference type="Proteomes" id="UP001368270">
    <property type="component" value="Unassembled WGS sequence"/>
</dbReference>
<feature type="transmembrane region" description="Helical" evidence="1">
    <location>
        <begin position="87"/>
        <end position="107"/>
    </location>
</feature>
<evidence type="ECO:0000256" key="1">
    <source>
        <dbReference type="SAM" id="Phobius"/>
    </source>
</evidence>
<sequence>MSDLSVNEPDDRPLMPSLMKGLQCRCPNCGEGRLLHSYLKVVDHCPECGEDYTPQRADDGPAYLTILVVGHVVIFFLTTMWEYMRPSPLTLAVSMCALATVVALLVLPRFKGMIVAWQWAKRMHGFK</sequence>
<keyword evidence="1" id="KW-0472">Membrane</keyword>
<evidence type="ECO:0000313" key="2">
    <source>
        <dbReference type="EMBL" id="MEJ5219731.1"/>
    </source>
</evidence>
<reference evidence="2 3" key="1">
    <citation type="submission" date="2024-03" db="EMBL/GenBank/DDBJ databases">
        <title>Cognatishimia coralii sp. nov., a marine bacterium isolated from coral surrounding seawater.</title>
        <authorList>
            <person name="Liu X."/>
            <person name="Liu S."/>
            <person name="Sun H."/>
            <person name="Zhang Y."/>
        </authorList>
    </citation>
    <scope>NUCLEOTIDE SEQUENCE [LARGE SCALE GENOMIC DNA]</scope>
    <source>
        <strain evidence="2 3">D5M38</strain>
    </source>
</reference>
<keyword evidence="1" id="KW-0812">Transmembrane</keyword>
<accession>A0ABU8QJX1</accession>